<comment type="caution">
    <text evidence="2">The sequence shown here is derived from an EMBL/GenBank/DDBJ whole genome shotgun (WGS) entry which is preliminary data.</text>
</comment>
<reference evidence="2 3" key="1">
    <citation type="journal article" date="2019" name="Philos. Trans. R. Soc. Lond., B, Biol. Sci.">
        <title>Ant behaviour and brain gene expression of defending hosts depend on the ecological success of the intruding social parasite.</title>
        <authorList>
            <person name="Kaur R."/>
            <person name="Stoldt M."/>
            <person name="Jongepier E."/>
            <person name="Feldmeyer B."/>
            <person name="Menzel F."/>
            <person name="Bornberg-Bauer E."/>
            <person name="Foitzik S."/>
        </authorList>
    </citation>
    <scope>NUCLEOTIDE SEQUENCE [LARGE SCALE GENOMIC DNA]</scope>
    <source>
        <tissue evidence="2">Whole body</tissue>
    </source>
</reference>
<sequence>MARIVQDRGCRDLALDDDRRSELAGIAAISRLSDRFAPSPSIAVAEILLSSVTEVVVIYVTAECASKCRVEPITKIPLRRLLETTSSAAEQASSNGAHWTTTAADTTGGPNSTLYGKREAEERRAPCEAFPGHVGLMKIHGFSIDAIKSTASLPLPCSSLRRNGNLELFDSESGPDLTLSPQTFTSTAEAFINDNSDSLGVPGDNDTGKLFLFNYQLIFIRDENIAISWKKGRVSPSATSYSAHRSRLRLVNIIAIRNVDVDDVTSASVIVGGGGDGGKAEEKR</sequence>
<feature type="region of interest" description="Disordered" evidence="1">
    <location>
        <begin position="87"/>
        <end position="111"/>
    </location>
</feature>
<dbReference type="AlphaFoldDB" id="A0A4S2KW02"/>
<dbReference type="EMBL" id="QBLH01000743">
    <property type="protein sequence ID" value="TGZ54322.1"/>
    <property type="molecule type" value="Genomic_DNA"/>
</dbReference>
<gene>
    <name evidence="2" type="ORF">DBV15_08192</name>
</gene>
<dbReference type="STRING" id="300112.A0A4S2KW02"/>
<evidence type="ECO:0000313" key="2">
    <source>
        <dbReference type="EMBL" id="TGZ54322.1"/>
    </source>
</evidence>
<organism evidence="2 3">
    <name type="scientific">Temnothorax longispinosus</name>
    <dbReference type="NCBI Taxonomy" id="300112"/>
    <lineage>
        <taxon>Eukaryota</taxon>
        <taxon>Metazoa</taxon>
        <taxon>Ecdysozoa</taxon>
        <taxon>Arthropoda</taxon>
        <taxon>Hexapoda</taxon>
        <taxon>Insecta</taxon>
        <taxon>Pterygota</taxon>
        <taxon>Neoptera</taxon>
        <taxon>Endopterygota</taxon>
        <taxon>Hymenoptera</taxon>
        <taxon>Apocrita</taxon>
        <taxon>Aculeata</taxon>
        <taxon>Formicoidea</taxon>
        <taxon>Formicidae</taxon>
        <taxon>Myrmicinae</taxon>
        <taxon>Temnothorax</taxon>
    </lineage>
</organism>
<evidence type="ECO:0000256" key="1">
    <source>
        <dbReference type="SAM" id="MobiDB-lite"/>
    </source>
</evidence>
<protein>
    <submittedName>
        <fullName evidence="2">Uncharacterized protein</fullName>
    </submittedName>
</protein>
<dbReference type="Proteomes" id="UP000310200">
    <property type="component" value="Unassembled WGS sequence"/>
</dbReference>
<evidence type="ECO:0000313" key="3">
    <source>
        <dbReference type="Proteomes" id="UP000310200"/>
    </source>
</evidence>
<accession>A0A4S2KW02</accession>
<keyword evidence="3" id="KW-1185">Reference proteome</keyword>
<feature type="compositionally biased region" description="Polar residues" evidence="1">
    <location>
        <begin position="95"/>
        <end position="111"/>
    </location>
</feature>
<name>A0A4S2KW02_9HYME</name>
<proteinExistence type="predicted"/>